<reference evidence="9 10" key="1">
    <citation type="submission" date="2016-04" db="EMBL/GenBank/DDBJ databases">
        <title>Evolutionary innovation and constraint leading to complex multicellularity in the Ascomycota.</title>
        <authorList>
            <person name="Cisse O."/>
            <person name="Nguyen A."/>
            <person name="Hewitt D.A."/>
            <person name="Jedd G."/>
            <person name="Stajich J.E."/>
        </authorList>
    </citation>
    <scope>NUCLEOTIDE SEQUENCE [LARGE SCALE GENOMIC DNA]</scope>
    <source>
        <strain evidence="9 10">DAH-3</strain>
    </source>
</reference>
<evidence type="ECO:0000256" key="8">
    <source>
        <dbReference type="SAM" id="MobiDB-lite"/>
    </source>
</evidence>
<evidence type="ECO:0000256" key="1">
    <source>
        <dbReference type="ARBA" id="ARBA00004496"/>
    </source>
</evidence>
<dbReference type="PANTHER" id="PTHR31780">
    <property type="entry name" value="STRESS RESPONSE PROTEIN NST1-RELATED"/>
    <property type="match status" value="1"/>
</dbReference>
<dbReference type="InterPro" id="IPR025279">
    <property type="entry name" value="NST1"/>
</dbReference>
<feature type="compositionally biased region" description="Acidic residues" evidence="8">
    <location>
        <begin position="243"/>
        <end position="267"/>
    </location>
</feature>
<feature type="compositionally biased region" description="Basic and acidic residues" evidence="8">
    <location>
        <begin position="426"/>
        <end position="475"/>
    </location>
</feature>
<protein>
    <recommendedName>
        <fullName evidence="3 7">Stress response protein NST1</fullName>
    </recommendedName>
</protein>
<dbReference type="InterPro" id="IPR051195">
    <property type="entry name" value="Fungal_stress_NST1"/>
</dbReference>
<dbReference type="PANTHER" id="PTHR31780:SF10">
    <property type="entry name" value="LD36051P"/>
    <property type="match status" value="1"/>
</dbReference>
<dbReference type="AlphaFoldDB" id="A0A1U7LRZ2"/>
<organism evidence="9 10">
    <name type="scientific">Neolecta irregularis (strain DAH-3)</name>
    <dbReference type="NCBI Taxonomy" id="1198029"/>
    <lineage>
        <taxon>Eukaryota</taxon>
        <taxon>Fungi</taxon>
        <taxon>Dikarya</taxon>
        <taxon>Ascomycota</taxon>
        <taxon>Taphrinomycotina</taxon>
        <taxon>Neolectales</taxon>
        <taxon>Neolectaceae</taxon>
        <taxon>Neolecta</taxon>
    </lineage>
</organism>
<evidence type="ECO:0000256" key="3">
    <source>
        <dbReference type="ARBA" id="ARBA00020733"/>
    </source>
</evidence>
<feature type="region of interest" description="Disordered" evidence="8">
    <location>
        <begin position="1"/>
        <end position="116"/>
    </location>
</feature>
<evidence type="ECO:0000256" key="5">
    <source>
        <dbReference type="ARBA" id="ARBA00023016"/>
    </source>
</evidence>
<feature type="region of interest" description="Disordered" evidence="8">
    <location>
        <begin position="311"/>
        <end position="357"/>
    </location>
</feature>
<accession>A0A1U7LRZ2</accession>
<keyword evidence="10" id="KW-1185">Reference proteome</keyword>
<keyword evidence="5 7" id="KW-0346">Stress response</keyword>
<comment type="similarity">
    <text evidence="2 7">Belongs to the NST1 family.</text>
</comment>
<feature type="region of interest" description="Disordered" evidence="8">
    <location>
        <begin position="232"/>
        <end position="268"/>
    </location>
</feature>
<evidence type="ECO:0000313" key="10">
    <source>
        <dbReference type="Proteomes" id="UP000186594"/>
    </source>
</evidence>
<feature type="region of interest" description="Disordered" evidence="8">
    <location>
        <begin position="396"/>
        <end position="475"/>
    </location>
</feature>
<evidence type="ECO:0000313" key="9">
    <source>
        <dbReference type="EMBL" id="OLL25435.1"/>
    </source>
</evidence>
<comment type="caution">
    <text evidence="9">The sequence shown here is derived from an EMBL/GenBank/DDBJ whole genome shotgun (WGS) entry which is preliminary data.</text>
</comment>
<evidence type="ECO:0000256" key="6">
    <source>
        <dbReference type="ARBA" id="ARBA00023054"/>
    </source>
</evidence>
<proteinExistence type="inferred from homology"/>
<dbReference type="Pfam" id="PF13945">
    <property type="entry name" value="NST1"/>
    <property type="match status" value="1"/>
</dbReference>
<evidence type="ECO:0000256" key="4">
    <source>
        <dbReference type="ARBA" id="ARBA00022490"/>
    </source>
</evidence>
<keyword evidence="6 7" id="KW-0175">Coiled coil</keyword>
<evidence type="ECO:0000256" key="2">
    <source>
        <dbReference type="ARBA" id="ARBA00007112"/>
    </source>
</evidence>
<dbReference type="EMBL" id="LXFE01000410">
    <property type="protein sequence ID" value="OLL25435.1"/>
    <property type="molecule type" value="Genomic_DNA"/>
</dbReference>
<comment type="subcellular location">
    <subcellularLocation>
        <location evidence="1 7">Cytoplasm</location>
    </subcellularLocation>
</comment>
<feature type="non-terminal residue" evidence="9">
    <location>
        <position position="475"/>
    </location>
</feature>
<feature type="compositionally biased region" description="Basic residues" evidence="8">
    <location>
        <begin position="46"/>
        <end position="56"/>
    </location>
</feature>
<feature type="compositionally biased region" description="Acidic residues" evidence="8">
    <location>
        <begin position="87"/>
        <end position="96"/>
    </location>
</feature>
<gene>
    <name evidence="9" type="ORF">NEOLI_002933</name>
</gene>
<feature type="compositionally biased region" description="Basic and acidic residues" evidence="8">
    <location>
        <begin position="396"/>
        <end position="416"/>
    </location>
</feature>
<dbReference type="Proteomes" id="UP000186594">
    <property type="component" value="Unassembled WGS sequence"/>
</dbReference>
<sequence>MPAQPAQDIAKGAAPQSPHPYSRLQCTHNHNHAHAKPTDTAAPPSSKKKKKKRRKAKEAPPPDPITHNEYHRGISQQFGEFGNPGEYDSEEEDEDAYQPLSYLPPSELPPPLPQMKSKGKTIVTEIHASVSIQIPRKNKDRIWNTSTGEERERIKEFWLQLGEGERRGLVKVEKDAVLKKMKEQQKHTCSCTVCGRKRNAIEEELEVLYNAYYEELEQYANHQRQYGVHALAGPFPGSTPLQEETDEEYGEEEDYDEDEYSGDEEEPRPDFFTFGNSLTVKGGILTVADDLLKNDGKKFIDMMEQLAERRMQREEEAAIEAQAEYEDEEEYGEDEDEYEDEDEDEDEEEAVSEEQRMAEGRRMFQVFAARMFEQRVLHAYREKVAQDRQRRLLEELEEESRKAETRELRKAREKEKKKDKRRLEKQRKDEERQRREAEALKLEEQRREAEALRLEEQRKRREEQRARREAERRAA</sequence>
<dbReference type="STRING" id="1198029.A0A1U7LRZ2"/>
<comment type="function">
    <text evidence="7">May act as a negative regulator of salt tolerance.</text>
</comment>
<evidence type="ECO:0000256" key="7">
    <source>
        <dbReference type="RuleBase" id="RU049441"/>
    </source>
</evidence>
<dbReference type="OrthoDB" id="21629at2759"/>
<name>A0A1U7LRZ2_NEOID</name>
<dbReference type="GO" id="GO:0005737">
    <property type="term" value="C:cytoplasm"/>
    <property type="evidence" value="ECO:0007669"/>
    <property type="project" value="UniProtKB-SubCell"/>
</dbReference>
<keyword evidence="4 7" id="KW-0963">Cytoplasm</keyword>
<feature type="compositionally biased region" description="Acidic residues" evidence="8">
    <location>
        <begin position="323"/>
        <end position="352"/>
    </location>
</feature>